<dbReference type="Gene3D" id="2.40.40.10">
    <property type="entry name" value="RlpA-like domain"/>
    <property type="match status" value="1"/>
</dbReference>
<dbReference type="InterPro" id="IPR036749">
    <property type="entry name" value="Expansin_CBD_sf"/>
</dbReference>
<dbReference type="STRING" id="645134.A0A0L0HTJ0"/>
<accession>A0A0L0HTJ0</accession>
<dbReference type="PANTHER" id="PTHR31836:SF21">
    <property type="entry name" value="EXPANSIN-LIKE PROTEIN 7"/>
    <property type="match status" value="1"/>
</dbReference>
<reference evidence="4 5" key="1">
    <citation type="submission" date="2009-08" db="EMBL/GenBank/DDBJ databases">
        <title>The Genome Sequence of Spizellomyces punctatus strain DAOM BR117.</title>
        <authorList>
            <consortium name="The Broad Institute Genome Sequencing Platform"/>
            <person name="Russ C."/>
            <person name="Cuomo C."/>
            <person name="Shea T."/>
            <person name="Young S.K."/>
            <person name="Zeng Q."/>
            <person name="Koehrsen M."/>
            <person name="Haas B."/>
            <person name="Borodovsky M."/>
            <person name="Guigo R."/>
            <person name="Alvarado L."/>
            <person name="Berlin A."/>
            <person name="Bochicchio J."/>
            <person name="Borenstein D."/>
            <person name="Chapman S."/>
            <person name="Chen Z."/>
            <person name="Engels R."/>
            <person name="Freedman E."/>
            <person name="Gellesch M."/>
            <person name="Goldberg J."/>
            <person name="Griggs A."/>
            <person name="Gujja S."/>
            <person name="Heiman D."/>
            <person name="Hepburn T."/>
            <person name="Howarth C."/>
            <person name="Jen D."/>
            <person name="Larson L."/>
            <person name="Lewis B."/>
            <person name="Mehta T."/>
            <person name="Park D."/>
            <person name="Pearson M."/>
            <person name="Roberts A."/>
            <person name="Saif S."/>
            <person name="Shenoy N."/>
            <person name="Sisk P."/>
            <person name="Stolte C."/>
            <person name="Sykes S."/>
            <person name="Thomson T."/>
            <person name="Walk T."/>
            <person name="White J."/>
            <person name="Yandava C."/>
            <person name="Burger G."/>
            <person name="Gray M.W."/>
            <person name="Holland P.W.H."/>
            <person name="King N."/>
            <person name="Lang F.B.F."/>
            <person name="Roger A.J."/>
            <person name="Ruiz-Trillo I."/>
            <person name="Lander E."/>
            <person name="Nusbaum C."/>
        </authorList>
    </citation>
    <scope>NUCLEOTIDE SEQUENCE [LARGE SCALE GENOMIC DNA]</scope>
    <source>
        <strain evidence="4 5">DAOM BR117</strain>
    </source>
</reference>
<dbReference type="VEuPathDB" id="FungiDB:SPPG_00146"/>
<keyword evidence="1 2" id="KW-0732">Signal</keyword>
<dbReference type="EMBL" id="KQ257450">
    <property type="protein sequence ID" value="KND04417.1"/>
    <property type="molecule type" value="Genomic_DNA"/>
</dbReference>
<dbReference type="CDD" id="cd22272">
    <property type="entry name" value="DPBB_EXLX1-like"/>
    <property type="match status" value="1"/>
</dbReference>
<dbReference type="RefSeq" id="XP_016612456.1">
    <property type="nucleotide sequence ID" value="XM_016748479.1"/>
</dbReference>
<dbReference type="InterPro" id="IPR036908">
    <property type="entry name" value="RlpA-like_sf"/>
</dbReference>
<keyword evidence="4" id="KW-0449">Lipoprotein</keyword>
<keyword evidence="5" id="KW-1185">Reference proteome</keyword>
<gene>
    <name evidence="4" type="ORF">SPPG_00146</name>
</gene>
<feature type="chain" id="PRO_5005540177" evidence="2">
    <location>
        <begin position="24"/>
        <end position="303"/>
    </location>
</feature>
<dbReference type="PANTHER" id="PTHR31836">
    <property type="match status" value="1"/>
</dbReference>
<evidence type="ECO:0000256" key="2">
    <source>
        <dbReference type="SAM" id="SignalP"/>
    </source>
</evidence>
<dbReference type="InParanoid" id="A0A0L0HTJ0"/>
<dbReference type="InterPro" id="IPR049818">
    <property type="entry name" value="Expansin_EXLX1-like"/>
</dbReference>
<sequence>MSLSKNLIFFILSLPCIVSATQAQYGCMTHYTPWIGQGACGFDAAGLQYPIEPPKEESQRYIVAVNHEQYMGSELCGACVEITGPTGATVTARMTDKCPGCSRGDLDVSPDTFAQIADPNVGKVQISWQIVPCPATSLNDMRYLVTEGSTVDWLEIRVEKPILPVVGLSVRTVDSFKALQRNAANGWVGVGLNIDGELMDVKVDFVDGSSVIQTGISISASSQGNLVAPKSAGTRQGGSGYVPDSVMRVTSTDPKARNCSASAGDGWSPPVTQQQNVGFILRGRFLPFLLSIGALSVVLVDAQ</sequence>
<dbReference type="eggNOG" id="ENOG502S9P9">
    <property type="taxonomic scope" value="Eukaryota"/>
</dbReference>
<name>A0A0L0HTJ0_SPIPD</name>
<dbReference type="PROSITE" id="PS50842">
    <property type="entry name" value="EXPANSIN_EG45"/>
    <property type="match status" value="1"/>
</dbReference>
<dbReference type="Proteomes" id="UP000053201">
    <property type="component" value="Unassembled WGS sequence"/>
</dbReference>
<dbReference type="OrthoDB" id="623670at2759"/>
<organism evidence="4 5">
    <name type="scientific">Spizellomyces punctatus (strain DAOM BR117)</name>
    <dbReference type="NCBI Taxonomy" id="645134"/>
    <lineage>
        <taxon>Eukaryota</taxon>
        <taxon>Fungi</taxon>
        <taxon>Fungi incertae sedis</taxon>
        <taxon>Chytridiomycota</taxon>
        <taxon>Chytridiomycota incertae sedis</taxon>
        <taxon>Chytridiomycetes</taxon>
        <taxon>Spizellomycetales</taxon>
        <taxon>Spizellomycetaceae</taxon>
        <taxon>Spizellomyces</taxon>
    </lineage>
</organism>
<dbReference type="InterPro" id="IPR007112">
    <property type="entry name" value="Expansin/allergen_DPBB_dom"/>
</dbReference>
<dbReference type="InterPro" id="IPR051477">
    <property type="entry name" value="Expansin_CellWall"/>
</dbReference>
<proteinExistence type="predicted"/>
<feature type="domain" description="Expansin-like EG45" evidence="3">
    <location>
        <begin position="37"/>
        <end position="133"/>
    </location>
</feature>
<protein>
    <submittedName>
        <fullName evidence="4">Rare lipoprotein A</fullName>
    </submittedName>
</protein>
<dbReference type="AlphaFoldDB" id="A0A0L0HTJ0"/>
<evidence type="ECO:0000313" key="5">
    <source>
        <dbReference type="Proteomes" id="UP000053201"/>
    </source>
</evidence>
<dbReference type="GeneID" id="27683892"/>
<dbReference type="OMA" id="DYNHFVS"/>
<feature type="signal peptide" evidence="2">
    <location>
        <begin position="1"/>
        <end position="23"/>
    </location>
</feature>
<dbReference type="Gene3D" id="2.60.40.760">
    <property type="entry name" value="Expansin, cellulose-binding-like domain"/>
    <property type="match status" value="1"/>
</dbReference>
<evidence type="ECO:0000259" key="3">
    <source>
        <dbReference type="PROSITE" id="PS50842"/>
    </source>
</evidence>
<evidence type="ECO:0000256" key="1">
    <source>
        <dbReference type="ARBA" id="ARBA00022729"/>
    </source>
</evidence>
<dbReference type="NCBIfam" id="NF041144">
    <property type="entry name" value="expansin_EXLX1"/>
    <property type="match status" value="1"/>
</dbReference>
<evidence type="ECO:0000313" key="4">
    <source>
        <dbReference type="EMBL" id="KND04417.1"/>
    </source>
</evidence>
<dbReference type="SUPFAM" id="SSF50685">
    <property type="entry name" value="Barwin-like endoglucanases"/>
    <property type="match status" value="1"/>
</dbReference>